<dbReference type="Gene3D" id="1.20.120.330">
    <property type="entry name" value="Nucleotidyltransferases domain 2"/>
    <property type="match status" value="1"/>
</dbReference>
<dbReference type="AlphaFoldDB" id="D5WWJ8"/>
<keyword evidence="2" id="KW-1185">Reference proteome</keyword>
<dbReference type="eggNOG" id="COG2445">
    <property type="taxonomic scope" value="Bacteria"/>
</dbReference>
<organism evidence="1 2">
    <name type="scientific">Kyrpidia tusciae (strain DSM 2912 / NBRC 15312 / T2)</name>
    <name type="common">Bacillus tusciae</name>
    <dbReference type="NCBI Taxonomy" id="562970"/>
    <lineage>
        <taxon>Bacteria</taxon>
        <taxon>Bacillati</taxon>
        <taxon>Bacillota</taxon>
        <taxon>Bacilli</taxon>
        <taxon>Bacillales</taxon>
        <taxon>Alicyclobacillaceae</taxon>
        <taxon>Kyrpidia</taxon>
    </lineage>
</organism>
<sequence length="137" mass="15556">MERLRNRLETALRRLNSLETILSEPGDSAIVRDAAIQRFEYTFEAAWKAAQLFLAVVEGIDLGSPKGVIRACREVALLNDKQAQQALAMADDRNMTVHTYNEGLADQIYARLPEYAQLIHAWLQSMARKLQELEKPD</sequence>
<reference evidence="1 2" key="1">
    <citation type="journal article" date="2011" name="Stand. Genomic Sci.">
        <title>Complete genome sequence of the thermophilic, hydrogen-oxidizing Bacillus tusciae type strain (T2) and reclassification in the new genus, Kyrpidia gen. nov. as Kyrpidia tusciae comb. nov. and emendation of the family Alicyclobacillaceae da Costa and Rainey, 2010.</title>
        <authorList>
            <person name="Klenk H.P."/>
            <person name="Lapidus A."/>
            <person name="Chertkov O."/>
            <person name="Copeland A."/>
            <person name="Del Rio T.G."/>
            <person name="Nolan M."/>
            <person name="Lucas S."/>
            <person name="Chen F."/>
            <person name="Tice H."/>
            <person name="Cheng J.F."/>
            <person name="Han C."/>
            <person name="Bruce D."/>
            <person name="Goodwin L."/>
            <person name="Pitluck S."/>
            <person name="Pati A."/>
            <person name="Ivanova N."/>
            <person name="Mavromatis K."/>
            <person name="Daum C."/>
            <person name="Chen A."/>
            <person name="Palaniappan K."/>
            <person name="Chang Y.J."/>
            <person name="Land M."/>
            <person name="Hauser L."/>
            <person name="Jeffries C.D."/>
            <person name="Detter J.C."/>
            <person name="Rohde M."/>
            <person name="Abt B."/>
            <person name="Pukall R."/>
            <person name="Goker M."/>
            <person name="Bristow J."/>
            <person name="Markowitz V."/>
            <person name="Hugenholtz P."/>
            <person name="Eisen J.A."/>
        </authorList>
    </citation>
    <scope>NUCLEOTIDE SEQUENCE [LARGE SCALE GENOMIC DNA]</scope>
    <source>
        <strain evidence="1 2">DSM 2912</strain>
    </source>
</reference>
<protein>
    <submittedName>
        <fullName evidence="1">Nucleotidyltransferase substrate binding protein, HI0074 family</fullName>
    </submittedName>
</protein>
<dbReference type="Pfam" id="PF08780">
    <property type="entry name" value="NTase_sub_bind"/>
    <property type="match status" value="1"/>
</dbReference>
<gene>
    <name evidence="1" type="ordered locus">Btus_3149</name>
</gene>
<proteinExistence type="predicted"/>
<dbReference type="Proteomes" id="UP000002368">
    <property type="component" value="Chromosome"/>
</dbReference>
<dbReference type="KEGG" id="bts:Btus_3149"/>
<evidence type="ECO:0000313" key="1">
    <source>
        <dbReference type="EMBL" id="ADG07763.1"/>
    </source>
</evidence>
<evidence type="ECO:0000313" key="2">
    <source>
        <dbReference type="Proteomes" id="UP000002368"/>
    </source>
</evidence>
<dbReference type="HOGENOM" id="CLU_118479_2_0_9"/>
<name>D5WWJ8_KYRT2</name>
<dbReference type="SUPFAM" id="SSF81593">
    <property type="entry name" value="Nucleotidyltransferase substrate binding subunit/domain"/>
    <property type="match status" value="1"/>
</dbReference>
<dbReference type="STRING" id="562970.Btus_3149"/>
<dbReference type="RefSeq" id="WP_013077042.1">
    <property type="nucleotide sequence ID" value="NC_014098.1"/>
</dbReference>
<dbReference type="NCBIfam" id="TIGR01987">
    <property type="entry name" value="HI0074"/>
    <property type="match status" value="1"/>
</dbReference>
<dbReference type="GO" id="GO:0016740">
    <property type="term" value="F:transferase activity"/>
    <property type="evidence" value="ECO:0007669"/>
    <property type="project" value="UniProtKB-KW"/>
</dbReference>
<accession>D5WWJ8</accession>
<dbReference type="EMBL" id="CP002017">
    <property type="protein sequence ID" value="ADG07763.1"/>
    <property type="molecule type" value="Genomic_DNA"/>
</dbReference>
<dbReference type="InterPro" id="IPR010235">
    <property type="entry name" value="HepT"/>
</dbReference>